<reference evidence="7 8" key="1">
    <citation type="submission" date="2018-06" db="EMBL/GenBank/DDBJ databases">
        <title>Genomic Encyclopedia of Archaeal and Bacterial Type Strains, Phase II (KMG-II): from individual species to whole genera.</title>
        <authorList>
            <person name="Goeker M."/>
        </authorList>
    </citation>
    <scope>NUCLEOTIDE SEQUENCE [LARGE SCALE GENOMIC DNA]</scope>
    <source>
        <strain evidence="7 8">DSM 21851</strain>
    </source>
</reference>
<dbReference type="GO" id="GO:0015920">
    <property type="term" value="P:lipopolysaccharide transport"/>
    <property type="evidence" value="ECO:0007669"/>
    <property type="project" value="TreeGrafter"/>
</dbReference>
<dbReference type="PANTHER" id="PTHR33529">
    <property type="entry name" value="SLR0882 PROTEIN-RELATED"/>
    <property type="match status" value="1"/>
</dbReference>
<name>A0A327X4L2_LARAB</name>
<evidence type="ECO:0000313" key="7">
    <source>
        <dbReference type="EMBL" id="RAK00475.1"/>
    </source>
</evidence>
<keyword evidence="8" id="KW-1185">Reference proteome</keyword>
<dbReference type="PANTHER" id="PTHR33529:SF6">
    <property type="entry name" value="YJGP_YJGQ FAMILY PERMEASE"/>
    <property type="match status" value="1"/>
</dbReference>
<accession>A0A327X4L2</accession>
<organism evidence="7 8">
    <name type="scientific">Larkinella arboricola</name>
    <dbReference type="NCBI Taxonomy" id="643671"/>
    <lineage>
        <taxon>Bacteria</taxon>
        <taxon>Pseudomonadati</taxon>
        <taxon>Bacteroidota</taxon>
        <taxon>Cytophagia</taxon>
        <taxon>Cytophagales</taxon>
        <taxon>Spirosomataceae</taxon>
        <taxon>Larkinella</taxon>
    </lineage>
</organism>
<dbReference type="AlphaFoldDB" id="A0A327X4L2"/>
<proteinExistence type="predicted"/>
<dbReference type="Pfam" id="PF03739">
    <property type="entry name" value="LptF_LptG"/>
    <property type="match status" value="1"/>
</dbReference>
<sequence length="518" mass="58581">MKKIDKLVLKSFWGPFVLTLCVVVFIFLMRLMMFYIDQFVSKDVEFAVFGKILVYFSLITIPIALPLAVLLSSLMTYGNLGEFFELTALKSAGISLTRAMRPLLIVATGIAIFSFWFNNTVAPWANLKGYSLLWDIKSSKATLSIKEGIFYNDLPGYSIKADKKDGETLRGLVIYKHQENGLETGNREIILADSGRMFTTPDKQYLIFELYNGNDYTEYTDHSSTVSYASNGTQNPLGKFMRNGFQHYKLRISLESFGLKRTDEQQFEYHEYMKNLSELAVLTDSLKQELKTSLANTATTSRQYYSYQFKQPVVTAVPPTIVSAPSSGTAAPATPATPPAVRPGKWIDSLLARPVDARFQSEMQDMALSQARNMLSYAESNQTYLKEKAKTVNRYELESHHKFTQAISCFIMFLIGAPLGAIIKKGGFGVPVLVSILFFILLYVLTLTGDKYAKDGLIWVPAGAWMANVILLPIGLYLMKQARNDSRLFDKDVYIIWWGRIKKRYSDWRAGRVQTKMA</sequence>
<comment type="caution">
    <text evidence="7">The sequence shown here is derived from an EMBL/GenBank/DDBJ whole genome shotgun (WGS) entry which is preliminary data.</text>
</comment>
<dbReference type="GO" id="GO:0043190">
    <property type="term" value="C:ATP-binding cassette (ABC) transporter complex"/>
    <property type="evidence" value="ECO:0007669"/>
    <property type="project" value="TreeGrafter"/>
</dbReference>
<evidence type="ECO:0000256" key="1">
    <source>
        <dbReference type="ARBA" id="ARBA00004651"/>
    </source>
</evidence>
<dbReference type="RefSeq" id="WP_111628367.1">
    <property type="nucleotide sequence ID" value="NZ_QLMC01000002.1"/>
</dbReference>
<gene>
    <name evidence="7" type="ORF">LX87_02181</name>
</gene>
<comment type="subcellular location">
    <subcellularLocation>
        <location evidence="1">Cell membrane</location>
        <topology evidence="1">Multi-pass membrane protein</topology>
    </subcellularLocation>
</comment>
<evidence type="ECO:0000256" key="4">
    <source>
        <dbReference type="ARBA" id="ARBA00022989"/>
    </source>
</evidence>
<evidence type="ECO:0000313" key="8">
    <source>
        <dbReference type="Proteomes" id="UP000248790"/>
    </source>
</evidence>
<keyword evidence="3 6" id="KW-0812">Transmembrane</keyword>
<feature type="transmembrane region" description="Helical" evidence="6">
    <location>
        <begin position="458"/>
        <end position="479"/>
    </location>
</feature>
<feature type="transmembrane region" description="Helical" evidence="6">
    <location>
        <begin position="12"/>
        <end position="32"/>
    </location>
</feature>
<dbReference type="Proteomes" id="UP000248790">
    <property type="component" value="Unassembled WGS sequence"/>
</dbReference>
<dbReference type="InterPro" id="IPR005495">
    <property type="entry name" value="LptG/LptF_permease"/>
</dbReference>
<feature type="transmembrane region" description="Helical" evidence="6">
    <location>
        <begin position="403"/>
        <end position="421"/>
    </location>
</feature>
<evidence type="ECO:0000256" key="6">
    <source>
        <dbReference type="SAM" id="Phobius"/>
    </source>
</evidence>
<feature type="transmembrane region" description="Helical" evidence="6">
    <location>
        <begin position="99"/>
        <end position="117"/>
    </location>
</feature>
<evidence type="ECO:0000256" key="5">
    <source>
        <dbReference type="ARBA" id="ARBA00023136"/>
    </source>
</evidence>
<keyword evidence="4 6" id="KW-1133">Transmembrane helix</keyword>
<keyword evidence="5 6" id="KW-0472">Membrane</keyword>
<keyword evidence="2" id="KW-1003">Cell membrane</keyword>
<evidence type="ECO:0000256" key="2">
    <source>
        <dbReference type="ARBA" id="ARBA00022475"/>
    </source>
</evidence>
<protein>
    <submittedName>
        <fullName evidence="7">Lipopolysaccharide export system permease protein</fullName>
    </submittedName>
</protein>
<dbReference type="OrthoDB" id="1096108at2"/>
<evidence type="ECO:0000256" key="3">
    <source>
        <dbReference type="ARBA" id="ARBA00022692"/>
    </source>
</evidence>
<feature type="transmembrane region" description="Helical" evidence="6">
    <location>
        <begin position="428"/>
        <end position="446"/>
    </location>
</feature>
<feature type="transmembrane region" description="Helical" evidence="6">
    <location>
        <begin position="52"/>
        <end position="78"/>
    </location>
</feature>
<dbReference type="EMBL" id="QLMC01000002">
    <property type="protein sequence ID" value="RAK00475.1"/>
    <property type="molecule type" value="Genomic_DNA"/>
</dbReference>